<feature type="chain" id="PRO_5032952194" description="ER membrane protein complex subunit 1" evidence="3">
    <location>
        <begin position="21"/>
        <end position="593"/>
    </location>
</feature>
<keyword evidence="1" id="KW-0175">Coiled coil</keyword>
<accession>A0A813HVT1</accession>
<dbReference type="Proteomes" id="UP000654075">
    <property type="component" value="Unassembled WGS sequence"/>
</dbReference>
<dbReference type="EMBL" id="CAJNNV010032954">
    <property type="protein sequence ID" value="CAE8641631.1"/>
    <property type="molecule type" value="Genomic_DNA"/>
</dbReference>
<evidence type="ECO:0000256" key="3">
    <source>
        <dbReference type="SAM" id="SignalP"/>
    </source>
</evidence>
<dbReference type="OMA" id="REVQDDH"/>
<keyword evidence="3" id="KW-0732">Signal</keyword>
<evidence type="ECO:0000313" key="4">
    <source>
        <dbReference type="EMBL" id="CAE8641631.1"/>
    </source>
</evidence>
<sequence>MRNLLPLVVLAVAALAASQGDESCAASGGDAASCRSGSPAASGGSPARRAPQQEGPRVDLLTQEMEELKALIKSSESKLEILKELQAAAGSSSVMLSVAQTRALTEQLPLLSDVAGEGERTPTAAARDFIVTKTVVPLEEVTVSVEFMALRSQRTPTSSSSSSSAASSAMSSLPAVVLAAAQLDGTVRLFSPSGELLFSFPAGHDHPLTQLAVSPTHEEHLIATGDAGGFIRLHKLSMKQRRVTKEEKAARTKEADERISQFLGSQLNMSVQLLKQVQLPAGSGNGEEVPKLTALAIGQSKNIRQLVAGDSQGRISVFTKNGTLRGSFDATVMDGPGLEGLDSYHNQLVFRAGFEWGYVGLEKLEVKHVDCPKFDGRVASAVVDSQVLSRVLMSDEAGSTWIFNVKNKKDCEFERQFVPSTAVRAPLQLASVRGFTIGLQKGGKDSPASLLALNMSSGLARKGSRDLTGAAASQVVWRHQLPAPVRDWSVLRRMQQGDLVALLSEDGREIEILEMLMQVYTAPVSDPFTSFKMPIIACAIVLVLGYQYMKQKGKGGGGLFGGMGGGNKKGMKEFGNLLQKKRQQAQMKAGRKF</sequence>
<dbReference type="InterPro" id="IPR001680">
    <property type="entry name" value="WD40_rpt"/>
</dbReference>
<evidence type="ECO:0008006" key="6">
    <source>
        <dbReference type="Google" id="ProtNLM"/>
    </source>
</evidence>
<dbReference type="InterPro" id="IPR045288">
    <property type="entry name" value="At1g75140-like"/>
</dbReference>
<feature type="region of interest" description="Disordered" evidence="2">
    <location>
        <begin position="26"/>
        <end position="55"/>
    </location>
</feature>
<protein>
    <recommendedName>
        <fullName evidence="6">ER membrane protein complex subunit 1</fullName>
    </recommendedName>
</protein>
<proteinExistence type="predicted"/>
<evidence type="ECO:0000256" key="1">
    <source>
        <dbReference type="SAM" id="Coils"/>
    </source>
</evidence>
<dbReference type="SUPFAM" id="SSF50978">
    <property type="entry name" value="WD40 repeat-like"/>
    <property type="match status" value="1"/>
</dbReference>
<dbReference type="InterPro" id="IPR015943">
    <property type="entry name" value="WD40/YVTN_repeat-like_dom_sf"/>
</dbReference>
<reference evidence="4" key="1">
    <citation type="submission" date="2021-02" db="EMBL/GenBank/DDBJ databases">
        <authorList>
            <person name="Dougan E. K."/>
            <person name="Rhodes N."/>
            <person name="Thang M."/>
            <person name="Chan C."/>
        </authorList>
    </citation>
    <scope>NUCLEOTIDE SEQUENCE</scope>
</reference>
<dbReference type="OrthoDB" id="443503at2759"/>
<feature type="signal peptide" evidence="3">
    <location>
        <begin position="1"/>
        <end position="20"/>
    </location>
</feature>
<evidence type="ECO:0000313" key="5">
    <source>
        <dbReference type="Proteomes" id="UP000654075"/>
    </source>
</evidence>
<evidence type="ECO:0000256" key="2">
    <source>
        <dbReference type="SAM" id="MobiDB-lite"/>
    </source>
</evidence>
<dbReference type="PANTHER" id="PTHR35464:SF1">
    <property type="entry name" value="OS06G0115200 PROTEIN"/>
    <property type="match status" value="1"/>
</dbReference>
<comment type="caution">
    <text evidence="4">The sequence shown here is derived from an EMBL/GenBank/DDBJ whole genome shotgun (WGS) entry which is preliminary data.</text>
</comment>
<dbReference type="InterPro" id="IPR036322">
    <property type="entry name" value="WD40_repeat_dom_sf"/>
</dbReference>
<dbReference type="AlphaFoldDB" id="A0A813HVT1"/>
<dbReference type="Gene3D" id="2.130.10.10">
    <property type="entry name" value="YVTN repeat-like/Quinoprotein amine dehydrogenase"/>
    <property type="match status" value="1"/>
</dbReference>
<feature type="coiled-coil region" evidence="1">
    <location>
        <begin position="58"/>
        <end position="85"/>
    </location>
</feature>
<dbReference type="PANTHER" id="PTHR35464">
    <property type="entry name" value="OS06G0115200 PROTEIN"/>
    <property type="match status" value="1"/>
</dbReference>
<dbReference type="SMART" id="SM00320">
    <property type="entry name" value="WD40"/>
    <property type="match status" value="2"/>
</dbReference>
<name>A0A813HVT1_POLGL</name>
<keyword evidence="5" id="KW-1185">Reference proteome</keyword>
<gene>
    <name evidence="4" type="ORF">PGLA1383_LOCUS56247</name>
</gene>
<feature type="compositionally biased region" description="Low complexity" evidence="2">
    <location>
        <begin position="26"/>
        <end position="50"/>
    </location>
</feature>
<organism evidence="4 5">
    <name type="scientific">Polarella glacialis</name>
    <name type="common">Dinoflagellate</name>
    <dbReference type="NCBI Taxonomy" id="89957"/>
    <lineage>
        <taxon>Eukaryota</taxon>
        <taxon>Sar</taxon>
        <taxon>Alveolata</taxon>
        <taxon>Dinophyceae</taxon>
        <taxon>Suessiales</taxon>
        <taxon>Suessiaceae</taxon>
        <taxon>Polarella</taxon>
    </lineage>
</organism>